<evidence type="ECO:0000313" key="3">
    <source>
        <dbReference type="Proteomes" id="UP000182811"/>
    </source>
</evidence>
<dbReference type="AlphaFoldDB" id="A0A1J5P002"/>
<dbReference type="EC" id="4.1.1.37" evidence="2"/>
<proteinExistence type="predicted"/>
<sequence length="356" mass="37210">MESLTEKTRLLAVLKKQPADRPPVICPGGMMNAAVVEVVRQTGINLPEAHGDPELMAGLARAVRRLTGFENFGVPFCMTVEAEALGSAVDYGTLACEPKIAREAYNRAAAVNFREIEELLAAGRVRAVAGAVASLAAGDPDVPVLACLTGPISLAASLVDPGEFLKDLRRDRENAHRVLDYVTSFLERFALLLASSGAAAITVADPTATGEILGPSLFNEYALPYLRRVVAGVHRAGLPVIVHICGNVNKVKSLLPALQADALSVDAMINLTKLKGEFPEQVVMGNISTYLLQNGGAAKITGFTGKLLAGGIDIIAPACGLSTSTPLANIQAMTATVKHSLAPGGELITAQNRGIS</sequence>
<evidence type="ECO:0000259" key="1">
    <source>
        <dbReference type="Pfam" id="PF01208"/>
    </source>
</evidence>
<dbReference type="InterPro" id="IPR038071">
    <property type="entry name" value="UROD/MetE-like_sf"/>
</dbReference>
<keyword evidence="2" id="KW-0456">Lyase</keyword>
<evidence type="ECO:0000313" key="2">
    <source>
        <dbReference type="EMBL" id="OIQ60868.1"/>
    </source>
</evidence>
<dbReference type="PANTHER" id="PTHR47099:SF1">
    <property type="entry name" value="METHYLCOBAMIDE:COM METHYLTRANSFERASE MTBA"/>
    <property type="match status" value="1"/>
</dbReference>
<dbReference type="Gene3D" id="3.20.20.210">
    <property type="match status" value="1"/>
</dbReference>
<organism evidence="2 3">
    <name type="scientific">Neomoorella thermoacetica</name>
    <name type="common">Clostridium thermoaceticum</name>
    <dbReference type="NCBI Taxonomy" id="1525"/>
    <lineage>
        <taxon>Bacteria</taxon>
        <taxon>Bacillati</taxon>
        <taxon>Bacillota</taxon>
        <taxon>Clostridia</taxon>
        <taxon>Neomoorellales</taxon>
        <taxon>Neomoorellaceae</taxon>
        <taxon>Neomoorella</taxon>
    </lineage>
</organism>
<feature type="domain" description="Uroporphyrinogen decarboxylase (URO-D)" evidence="1">
    <location>
        <begin position="5"/>
        <end position="338"/>
    </location>
</feature>
<dbReference type="InterPro" id="IPR000257">
    <property type="entry name" value="Uroporphyrinogen_deCOase"/>
</dbReference>
<protein>
    <submittedName>
        <fullName evidence="2">Uroporphyrinogen decarboxylase</fullName>
        <ecNumber evidence="2">4.1.1.37</ecNumber>
    </submittedName>
</protein>
<dbReference type="GO" id="GO:0006779">
    <property type="term" value="P:porphyrin-containing compound biosynthetic process"/>
    <property type="evidence" value="ECO:0007669"/>
    <property type="project" value="InterPro"/>
</dbReference>
<dbReference type="OrthoDB" id="8452307at2"/>
<dbReference type="Pfam" id="PF01208">
    <property type="entry name" value="URO-D"/>
    <property type="match status" value="1"/>
</dbReference>
<dbReference type="InterPro" id="IPR052024">
    <property type="entry name" value="Methanogen_methyltrans"/>
</dbReference>
<dbReference type="GO" id="GO:0004853">
    <property type="term" value="F:uroporphyrinogen decarboxylase activity"/>
    <property type="evidence" value="ECO:0007669"/>
    <property type="project" value="UniProtKB-EC"/>
</dbReference>
<dbReference type="PANTHER" id="PTHR47099">
    <property type="entry name" value="METHYLCOBAMIDE:COM METHYLTRANSFERASE MTBA"/>
    <property type="match status" value="1"/>
</dbReference>
<dbReference type="NCBIfam" id="NF004889">
    <property type="entry name" value="PRK06252.1"/>
    <property type="match status" value="1"/>
</dbReference>
<dbReference type="SUPFAM" id="SSF51726">
    <property type="entry name" value="UROD/MetE-like"/>
    <property type="match status" value="1"/>
</dbReference>
<comment type="caution">
    <text evidence="2">The sequence shown here is derived from an EMBL/GenBank/DDBJ whole genome shotgun (WGS) entry which is preliminary data.</text>
</comment>
<dbReference type="Proteomes" id="UP000182811">
    <property type="component" value="Unassembled WGS sequence"/>
</dbReference>
<dbReference type="EMBL" id="MDDC01000003">
    <property type="protein sequence ID" value="OIQ60868.1"/>
    <property type="molecule type" value="Genomic_DNA"/>
</dbReference>
<reference evidence="2 3" key="1">
    <citation type="submission" date="2016-08" db="EMBL/GenBank/DDBJ databases">
        <title>Genome-based comparison of Moorella thermoacetic strains.</title>
        <authorList>
            <person name="Poehlein A."/>
            <person name="Bengelsdorf F.R."/>
            <person name="Esser C."/>
            <person name="Duerre P."/>
            <person name="Daniel R."/>
        </authorList>
    </citation>
    <scope>NUCLEOTIDE SEQUENCE [LARGE SCALE GENOMIC DNA]</scope>
    <source>
        <strain evidence="2 3">DSM 21394</strain>
    </source>
</reference>
<gene>
    <name evidence="2" type="primary">hemE_2</name>
    <name evidence="2" type="ORF">MOTE_03950</name>
</gene>
<name>A0A1J5P002_NEOTH</name>
<accession>A0A1J5P002</accession>